<keyword evidence="3" id="KW-0268">Exocytosis</keyword>
<dbReference type="InterPro" id="IPR048625">
    <property type="entry name" value="Sec10_N"/>
</dbReference>
<gene>
    <name evidence="8" type="ORF">PICMEDRAFT_16464</name>
</gene>
<evidence type="ECO:0000313" key="8">
    <source>
        <dbReference type="EMBL" id="ODQ46617.1"/>
    </source>
</evidence>
<dbReference type="GeneID" id="30177905"/>
<reference evidence="8 9" key="1">
    <citation type="journal article" date="2016" name="Proc. Natl. Acad. Sci. U.S.A.">
        <title>Comparative genomics of biotechnologically important yeasts.</title>
        <authorList>
            <person name="Riley R."/>
            <person name="Haridas S."/>
            <person name="Wolfe K.H."/>
            <person name="Lopes M.R."/>
            <person name="Hittinger C.T."/>
            <person name="Goeker M."/>
            <person name="Salamov A.A."/>
            <person name="Wisecaver J.H."/>
            <person name="Long T.M."/>
            <person name="Calvey C.H."/>
            <person name="Aerts A.L."/>
            <person name="Barry K.W."/>
            <person name="Choi C."/>
            <person name="Clum A."/>
            <person name="Coughlan A.Y."/>
            <person name="Deshpande S."/>
            <person name="Douglass A.P."/>
            <person name="Hanson S.J."/>
            <person name="Klenk H.-P."/>
            <person name="LaButti K.M."/>
            <person name="Lapidus A."/>
            <person name="Lindquist E.A."/>
            <person name="Lipzen A.M."/>
            <person name="Meier-Kolthoff J.P."/>
            <person name="Ohm R.A."/>
            <person name="Otillar R.P."/>
            <person name="Pangilinan J.L."/>
            <person name="Peng Y."/>
            <person name="Rokas A."/>
            <person name="Rosa C.A."/>
            <person name="Scheuner C."/>
            <person name="Sibirny A.A."/>
            <person name="Slot J.C."/>
            <person name="Stielow J.B."/>
            <person name="Sun H."/>
            <person name="Kurtzman C.P."/>
            <person name="Blackwell M."/>
            <person name="Grigoriev I.V."/>
            <person name="Jeffries T.W."/>
        </authorList>
    </citation>
    <scope>NUCLEOTIDE SEQUENCE [LARGE SCALE GENOMIC DNA]</scope>
    <source>
        <strain evidence="8 9">NRRL Y-2026</strain>
    </source>
</reference>
<evidence type="ECO:0000259" key="7">
    <source>
        <dbReference type="Pfam" id="PF20667"/>
    </source>
</evidence>
<sequence length="909" mass="103494">MSFGFVNTNQITLETFSSDTAPSEFVNKLSKLSEDTNGHDTYIHTDNNRVQYVDPVPYINSLRSVQDKLSLLMDECEKKKDVFERSTKKRENDHFTNVITQSTTAADLKSKFNDLLLTVEKLNTSKIDPLGEKLKKASTLKDNASNISFLLKCYNRFYINSEPPIELSTDRQRANTFETARILSQLLKLSSKLASDAKLSNAENAHTLILEFATTFESDQLKSFNTYYQSKNFARLQNITKTLFIYNNGINIVDFFVGGHPIFVQMQDNVKQPVSDSYWKTLRNPTSVDYSLDHVSAELLEAVRETILSEIDSITTIFQENAKQALISLIIKLVDNIVKPRMKLLLTTAMSQSTLCYLRILHLFYNGITQMAFAQLRSVLLDKSIDFGFEFDKIYNSLFNEHLKENSYFTLEKENLESLIDSLIGPFEDANRDAIKEKKLTMKIEKVKEDEILEEQSQELEGVHSHEDENPYEASSPTLANAKSKAPNSSAHSNIDLYLPDSRILRDKLRSARNYVPNSQKFKKMTGISSFIKINEKYSLFDRYKSSYGTTSTNATELFGNSVTEDLVAPQSKSALSLKVTQSIYKLVLEALTRSIELMPSQISLHSVELFKLMLYKVGPSYIAVGLESLYDTYVDSQLKNKSVFGRGATTDIDLSFLSQFYTIFVQLYLLSTVVKKSFYPLVSSEHDTNFISHSFNLFLQDVEIGVNVTVNDLVGIVQERINLILSKQPVNDYMVVSESDRTPTCDSVVAFLENILNSALEELSFDPVLKLRFVNKISSYFLSMLILHLSHLKVSMNGFTLLTHDLAQYILIFNSIKIDNTESLDLYADEEGSRNAKGDNDNKWVKEQLDQIQSAFKILNELPGLYTCQPESLKEFCSEGKLNELKKSVIRGYISNREDFQTWFLSNI</sequence>
<evidence type="ECO:0000259" key="6">
    <source>
        <dbReference type="Pfam" id="PF07393"/>
    </source>
</evidence>
<evidence type="ECO:0000256" key="2">
    <source>
        <dbReference type="ARBA" id="ARBA00022448"/>
    </source>
</evidence>
<keyword evidence="4" id="KW-0175">Coiled coil</keyword>
<dbReference type="EMBL" id="KV454003">
    <property type="protein sequence ID" value="ODQ46617.1"/>
    <property type="molecule type" value="Genomic_DNA"/>
</dbReference>
<dbReference type="Pfam" id="PF20667">
    <property type="entry name" value="Sec10_N"/>
    <property type="match status" value="1"/>
</dbReference>
<feature type="compositionally biased region" description="Low complexity" evidence="5">
    <location>
        <begin position="480"/>
        <end position="494"/>
    </location>
</feature>
<dbReference type="GO" id="GO:0006887">
    <property type="term" value="P:exocytosis"/>
    <property type="evidence" value="ECO:0007669"/>
    <property type="project" value="UniProtKB-KW"/>
</dbReference>
<comment type="similarity">
    <text evidence="1">Belongs to the SEC10 family.</text>
</comment>
<dbReference type="InterPro" id="IPR048627">
    <property type="entry name" value="Sec10_HB"/>
</dbReference>
<dbReference type="OrthoDB" id="125856at2759"/>
<keyword evidence="9" id="KW-1185">Reference proteome</keyword>
<feature type="domain" description="Exocyst complex component Sec10-like alpha-helical bundle" evidence="6">
    <location>
        <begin position="178"/>
        <end position="903"/>
    </location>
</feature>
<dbReference type="Proteomes" id="UP000094455">
    <property type="component" value="Unassembled WGS sequence"/>
</dbReference>
<dbReference type="STRING" id="763406.A0A1E3NKE7"/>
<protein>
    <recommendedName>
        <fullName evidence="10">Exocyst complex component Sec10</fullName>
    </recommendedName>
</protein>
<keyword evidence="2" id="KW-0813">Transport</keyword>
<dbReference type="RefSeq" id="XP_019017730.1">
    <property type="nucleotide sequence ID" value="XM_019161218.1"/>
</dbReference>
<organism evidence="8 9">
    <name type="scientific">Pichia membranifaciens NRRL Y-2026</name>
    <dbReference type="NCBI Taxonomy" id="763406"/>
    <lineage>
        <taxon>Eukaryota</taxon>
        <taxon>Fungi</taxon>
        <taxon>Dikarya</taxon>
        <taxon>Ascomycota</taxon>
        <taxon>Saccharomycotina</taxon>
        <taxon>Pichiomycetes</taxon>
        <taxon>Pichiales</taxon>
        <taxon>Pichiaceae</taxon>
        <taxon>Pichia</taxon>
    </lineage>
</organism>
<evidence type="ECO:0000313" key="9">
    <source>
        <dbReference type="Proteomes" id="UP000094455"/>
    </source>
</evidence>
<dbReference type="PANTHER" id="PTHR12100">
    <property type="entry name" value="SEC10"/>
    <property type="match status" value="1"/>
</dbReference>
<evidence type="ECO:0000256" key="3">
    <source>
        <dbReference type="ARBA" id="ARBA00022483"/>
    </source>
</evidence>
<evidence type="ECO:0000256" key="4">
    <source>
        <dbReference type="ARBA" id="ARBA00023054"/>
    </source>
</evidence>
<accession>A0A1E3NKE7</accession>
<name>A0A1E3NKE7_9ASCO</name>
<evidence type="ECO:0000256" key="1">
    <source>
        <dbReference type="ARBA" id="ARBA00006572"/>
    </source>
</evidence>
<dbReference type="PANTHER" id="PTHR12100:SF0">
    <property type="entry name" value="EXOCYST COMPLEX COMPONENT 5"/>
    <property type="match status" value="1"/>
</dbReference>
<dbReference type="GO" id="GO:0000145">
    <property type="term" value="C:exocyst"/>
    <property type="evidence" value="ECO:0007669"/>
    <property type="project" value="TreeGrafter"/>
</dbReference>
<evidence type="ECO:0008006" key="10">
    <source>
        <dbReference type="Google" id="ProtNLM"/>
    </source>
</evidence>
<dbReference type="AlphaFoldDB" id="A0A1E3NKE7"/>
<feature type="domain" description="Exocyst complex component Sec10 N-terminal" evidence="7">
    <location>
        <begin position="55"/>
        <end position="161"/>
    </location>
</feature>
<dbReference type="InterPro" id="IPR009976">
    <property type="entry name" value="Sec10-like"/>
</dbReference>
<dbReference type="Pfam" id="PF07393">
    <property type="entry name" value="Sec10_HB"/>
    <property type="match status" value="1"/>
</dbReference>
<feature type="region of interest" description="Disordered" evidence="5">
    <location>
        <begin position="457"/>
        <end position="494"/>
    </location>
</feature>
<proteinExistence type="inferred from homology"/>
<dbReference type="GO" id="GO:0006893">
    <property type="term" value="P:Golgi to plasma membrane transport"/>
    <property type="evidence" value="ECO:0007669"/>
    <property type="project" value="TreeGrafter"/>
</dbReference>
<evidence type="ECO:0000256" key="5">
    <source>
        <dbReference type="SAM" id="MobiDB-lite"/>
    </source>
</evidence>